<proteinExistence type="predicted"/>
<accession>A0AAJ1QYF6</accession>
<evidence type="ECO:0000313" key="1">
    <source>
        <dbReference type="EMBL" id="MDN3620633.1"/>
    </source>
</evidence>
<reference evidence="1 2" key="1">
    <citation type="journal article" date="2014" name="Int. J. Syst. Evol. Microbiol.">
        <title>Complete genome sequence of Corynebacterium casei LMG S-19264T (=DSM 44701T), isolated from a smear-ripened cheese.</title>
        <authorList>
            <consortium name="US DOE Joint Genome Institute (JGI-PGF)"/>
            <person name="Walter F."/>
            <person name="Albersmeier A."/>
            <person name="Kalinowski J."/>
            <person name="Ruckert C."/>
        </authorList>
    </citation>
    <scope>NUCLEOTIDE SEQUENCE [LARGE SCALE GENOMIC DNA]</scope>
    <source>
        <strain evidence="1 2">CECT 8670</strain>
    </source>
</reference>
<dbReference type="EMBL" id="JAUFQH010000013">
    <property type="protein sequence ID" value="MDN3620633.1"/>
    <property type="molecule type" value="Genomic_DNA"/>
</dbReference>
<protein>
    <submittedName>
        <fullName evidence="1">Asparagine synthetase B</fullName>
    </submittedName>
</protein>
<name>A0AAJ1QYF6_9FLAO</name>
<comment type="caution">
    <text evidence="1">The sequence shown here is derived from an EMBL/GenBank/DDBJ whole genome shotgun (WGS) entry which is preliminary data.</text>
</comment>
<dbReference type="AlphaFoldDB" id="A0AAJ1QYF6"/>
<evidence type="ECO:0000313" key="2">
    <source>
        <dbReference type="Proteomes" id="UP001228636"/>
    </source>
</evidence>
<dbReference type="Proteomes" id="UP001228636">
    <property type="component" value="Unassembled WGS sequence"/>
</dbReference>
<gene>
    <name evidence="1" type="ORF">QWY81_14300</name>
</gene>
<sequence length="419" mass="47523">MKKSLTILIFLLLSNSIWASFIYVPMSHDNQKNHLKAYGIVYFSLEAGLKSKWLLNYDGGAFLIENNKISENECKIRGVSYQIISDAKAQLILEEISSPSSNQDAVTLEKAPKIAVYSPEDKMPWDDAVTMVLTYAEIPFDVIYDKEVLEDKLLLYEWLHLHHEDFTGQYGKFYGSFRTAPWYVEGKLRAEKQASELGFSKVSKEKLAVAKKIRDYVIGGGFMFAMCSATDSFDIALSAEGVDIAEAMFDGDASDLNYQSKINYNKTFAFKDFQLVKNPSTYEFSNIDMTDKRKIPKTSDYFSLGEFSAKWDPVPTMLTQNHTVLVKGFMGQTTAFNRNTVKSNVLVLGENKTNREARYIHGTKGKGMFTFYGGHDPEDYSHRVNDPKTELDLHPTSPGYRLILNNVLFPAAKKKKQKT</sequence>
<organism evidence="1 2">
    <name type="scientific">Polaribacter sejongensis</name>
    <dbReference type="NCBI Taxonomy" id="985043"/>
    <lineage>
        <taxon>Bacteria</taxon>
        <taxon>Pseudomonadati</taxon>
        <taxon>Bacteroidota</taxon>
        <taxon>Flavobacteriia</taxon>
        <taxon>Flavobacteriales</taxon>
        <taxon>Flavobacteriaceae</taxon>
    </lineage>
</organism>